<name>A0ABT2Z8K6_9RHOB</name>
<dbReference type="InterPro" id="IPR051474">
    <property type="entry name" value="Anti-sigma-K/W_factor"/>
</dbReference>
<gene>
    <name evidence="11" type="ORF">OEW28_02355</name>
</gene>
<comment type="subcellular location">
    <subcellularLocation>
        <location evidence="2">Cell membrane</location>
    </subcellularLocation>
    <subcellularLocation>
        <location evidence="1">Membrane</location>
        <topology evidence="1">Single-pass membrane protein</topology>
    </subcellularLocation>
</comment>
<dbReference type="Proteomes" id="UP001652542">
    <property type="component" value="Unassembled WGS sequence"/>
</dbReference>
<evidence type="ECO:0000256" key="2">
    <source>
        <dbReference type="ARBA" id="ARBA00004236"/>
    </source>
</evidence>
<dbReference type="PANTHER" id="PTHR37461">
    <property type="entry name" value="ANTI-SIGMA-K FACTOR RSKA"/>
    <property type="match status" value="1"/>
</dbReference>
<accession>A0ABT2Z8K6</accession>
<reference evidence="11 12" key="1">
    <citation type="submission" date="2022-10" db="EMBL/GenBank/DDBJ databases">
        <title>Defluviimonas sp. nov., isolated from ocean surface water.</title>
        <authorList>
            <person name="He W."/>
            <person name="Wang L."/>
            <person name="Zhang D.-F."/>
        </authorList>
    </citation>
    <scope>NUCLEOTIDE SEQUENCE [LARGE SCALE GENOMIC DNA]</scope>
    <source>
        <strain evidence="11 12">WL0002</strain>
    </source>
</reference>
<evidence type="ECO:0000256" key="8">
    <source>
        <dbReference type="ARBA" id="ARBA00030803"/>
    </source>
</evidence>
<keyword evidence="5 9" id="KW-1133">Transmembrane helix</keyword>
<evidence type="ECO:0000256" key="3">
    <source>
        <dbReference type="ARBA" id="ARBA00022475"/>
    </source>
</evidence>
<dbReference type="Pfam" id="PF10099">
    <property type="entry name" value="RskA_C"/>
    <property type="match status" value="1"/>
</dbReference>
<comment type="caution">
    <text evidence="11">The sequence shown here is derived from an EMBL/GenBank/DDBJ whole genome shotgun (WGS) entry which is preliminary data.</text>
</comment>
<evidence type="ECO:0000256" key="4">
    <source>
        <dbReference type="ARBA" id="ARBA00022692"/>
    </source>
</evidence>
<evidence type="ECO:0000256" key="1">
    <source>
        <dbReference type="ARBA" id="ARBA00004167"/>
    </source>
</evidence>
<dbReference type="Gene3D" id="1.10.10.1320">
    <property type="entry name" value="Anti-sigma factor, zinc-finger domain"/>
    <property type="match status" value="1"/>
</dbReference>
<keyword evidence="4 9" id="KW-0812">Transmembrane</keyword>
<evidence type="ECO:0000256" key="9">
    <source>
        <dbReference type="SAM" id="Phobius"/>
    </source>
</evidence>
<evidence type="ECO:0000256" key="7">
    <source>
        <dbReference type="ARBA" id="ARBA00029829"/>
    </source>
</evidence>
<evidence type="ECO:0000256" key="6">
    <source>
        <dbReference type="ARBA" id="ARBA00023136"/>
    </source>
</evidence>
<organism evidence="11 12">
    <name type="scientific">Albidovulum marisflavi</name>
    <dbReference type="NCBI Taxonomy" id="2984159"/>
    <lineage>
        <taxon>Bacteria</taxon>
        <taxon>Pseudomonadati</taxon>
        <taxon>Pseudomonadota</taxon>
        <taxon>Alphaproteobacteria</taxon>
        <taxon>Rhodobacterales</taxon>
        <taxon>Paracoccaceae</taxon>
        <taxon>Albidovulum</taxon>
    </lineage>
</organism>
<dbReference type="InterPro" id="IPR041916">
    <property type="entry name" value="Anti_sigma_zinc_sf"/>
</dbReference>
<evidence type="ECO:0000313" key="11">
    <source>
        <dbReference type="EMBL" id="MCV2867465.1"/>
    </source>
</evidence>
<dbReference type="InterPro" id="IPR018764">
    <property type="entry name" value="RskA_C"/>
</dbReference>
<dbReference type="EMBL" id="JAOWKY010000001">
    <property type="protein sequence ID" value="MCV2867465.1"/>
    <property type="molecule type" value="Genomic_DNA"/>
</dbReference>
<feature type="transmembrane region" description="Helical" evidence="9">
    <location>
        <begin position="87"/>
        <end position="106"/>
    </location>
</feature>
<keyword evidence="3" id="KW-1003">Cell membrane</keyword>
<evidence type="ECO:0000256" key="5">
    <source>
        <dbReference type="ARBA" id="ARBA00022989"/>
    </source>
</evidence>
<dbReference type="PANTHER" id="PTHR37461:SF1">
    <property type="entry name" value="ANTI-SIGMA-K FACTOR RSKA"/>
    <property type="match status" value="1"/>
</dbReference>
<evidence type="ECO:0000259" key="10">
    <source>
        <dbReference type="Pfam" id="PF10099"/>
    </source>
</evidence>
<feature type="domain" description="Anti-sigma K factor RskA C-terminal" evidence="10">
    <location>
        <begin position="95"/>
        <end position="219"/>
    </location>
</feature>
<keyword evidence="12" id="KW-1185">Reference proteome</keyword>
<keyword evidence="6 9" id="KW-0472">Membrane</keyword>
<protein>
    <recommendedName>
        <fullName evidence="8">Regulator of SigK</fullName>
    </recommendedName>
    <alternativeName>
        <fullName evidence="7">Sigma-K anti-sigma factor RskA</fullName>
    </alternativeName>
</protein>
<sequence>MSESEDEHDDDALAAEYVLHLLDDDERRAFEARLAMDRELQVLVWSWEARLSSLSDTVEAVEPSKTLRNRVLQSVGEPPARRPAQAFWAWLAGGAVAAGLLLFVLFGETFGPEANLTVAFQAELASEDGSQVMVAGVIPATHEIVIERVSGTVPEGRVHELWLIAEGADAPVSLGLLENQGITRIRVPDDIAPGVRTGTIAVSEEPPGGSPSGAPTGPIVAAAQFNDV</sequence>
<evidence type="ECO:0000313" key="12">
    <source>
        <dbReference type="Proteomes" id="UP001652542"/>
    </source>
</evidence>
<proteinExistence type="predicted"/>
<dbReference type="RefSeq" id="WP_263733113.1">
    <property type="nucleotide sequence ID" value="NZ_JAOWKY010000001.1"/>
</dbReference>